<evidence type="ECO:0000313" key="9">
    <source>
        <dbReference type="Proteomes" id="UP000268857"/>
    </source>
</evidence>
<comment type="caution">
    <text evidence="8">The sequence shown here is derived from an EMBL/GenBank/DDBJ whole genome shotgun (WGS) entry which is preliminary data.</text>
</comment>
<comment type="subcellular location">
    <subcellularLocation>
        <location evidence="1">Membrane</location>
        <topology evidence="1">Single-pass membrane protein</topology>
    </subcellularLocation>
</comment>
<accession>A0A433N893</accession>
<name>A0A433N893_CHLFR</name>
<dbReference type="InterPro" id="IPR007452">
    <property type="entry name" value="TamB_C"/>
</dbReference>
<dbReference type="RefSeq" id="WP_016876562.1">
    <property type="nucleotide sequence ID" value="NZ_AJLN01000145.1"/>
</dbReference>
<evidence type="ECO:0000256" key="6">
    <source>
        <dbReference type="SAM" id="Phobius"/>
    </source>
</evidence>
<keyword evidence="9" id="KW-1185">Reference proteome</keyword>
<evidence type="ECO:0000256" key="2">
    <source>
        <dbReference type="ARBA" id="ARBA00022692"/>
    </source>
</evidence>
<keyword evidence="2 6" id="KW-0812">Transmembrane</keyword>
<protein>
    <recommendedName>
        <fullName evidence="7">Translocation and assembly module TamB C-terminal domain-containing protein</fullName>
    </recommendedName>
</protein>
<evidence type="ECO:0000256" key="1">
    <source>
        <dbReference type="ARBA" id="ARBA00004167"/>
    </source>
</evidence>
<keyword evidence="4 6" id="KW-0472">Membrane</keyword>
<dbReference type="Pfam" id="PF04357">
    <property type="entry name" value="TamB"/>
    <property type="match status" value="1"/>
</dbReference>
<feature type="transmembrane region" description="Helical" evidence="6">
    <location>
        <begin position="21"/>
        <end position="50"/>
    </location>
</feature>
<proteinExistence type="predicted"/>
<gene>
    <name evidence="8" type="ORF">PCC6912_37780</name>
</gene>
<dbReference type="OrthoDB" id="536281at2"/>
<evidence type="ECO:0000259" key="7">
    <source>
        <dbReference type="Pfam" id="PF04357"/>
    </source>
</evidence>
<dbReference type="EMBL" id="RSCJ01000016">
    <property type="protein sequence ID" value="RUR77897.1"/>
    <property type="molecule type" value="Genomic_DNA"/>
</dbReference>
<feature type="region of interest" description="Disordered" evidence="5">
    <location>
        <begin position="1434"/>
        <end position="1461"/>
    </location>
</feature>
<reference evidence="8 9" key="1">
    <citation type="journal article" date="2019" name="Genome Biol. Evol.">
        <title>Day and night: Metabolic profiles and evolutionary relationships of six axenic non-marine cyanobacteria.</title>
        <authorList>
            <person name="Will S.E."/>
            <person name="Henke P."/>
            <person name="Boedeker C."/>
            <person name="Huang S."/>
            <person name="Brinkmann H."/>
            <person name="Rohde M."/>
            <person name="Jarek M."/>
            <person name="Friedl T."/>
            <person name="Seufert S."/>
            <person name="Schumacher M."/>
            <person name="Overmann J."/>
            <person name="Neumann-Schaal M."/>
            <person name="Petersen J."/>
        </authorList>
    </citation>
    <scope>NUCLEOTIDE SEQUENCE [LARGE SCALE GENOMIC DNA]</scope>
    <source>
        <strain evidence="8 9">PCC 6912</strain>
    </source>
</reference>
<dbReference type="PANTHER" id="PTHR34457:SF3">
    <property type="entry name" value="PROTEIN TIC236, CHLOROPLASTIC"/>
    <property type="match status" value="1"/>
</dbReference>
<dbReference type="InterPro" id="IPR053022">
    <property type="entry name" value="Chloroplast_translocon_comp"/>
</dbReference>
<keyword evidence="3 6" id="KW-1133">Transmembrane helix</keyword>
<evidence type="ECO:0000256" key="4">
    <source>
        <dbReference type="ARBA" id="ARBA00023136"/>
    </source>
</evidence>
<dbReference type="PANTHER" id="PTHR34457">
    <property type="entry name" value="EMBRYO DEFECTIVE 2410"/>
    <property type="match status" value="1"/>
</dbReference>
<dbReference type="STRING" id="211165.GCA_000317285_06330"/>
<dbReference type="GO" id="GO:0005886">
    <property type="term" value="C:plasma membrane"/>
    <property type="evidence" value="ECO:0007669"/>
    <property type="project" value="InterPro"/>
</dbReference>
<evidence type="ECO:0000256" key="5">
    <source>
        <dbReference type="SAM" id="MobiDB-lite"/>
    </source>
</evidence>
<feature type="domain" description="Translocation and assembly module TamB C-terminal" evidence="7">
    <location>
        <begin position="1346"/>
        <end position="1743"/>
    </location>
</feature>
<evidence type="ECO:0000256" key="3">
    <source>
        <dbReference type="ARBA" id="ARBA00022989"/>
    </source>
</evidence>
<sequence length="1743" mass="186625">MTRSPNRDNQPPSSFNRRLRLLLFSRTSLAVGVILFAGAVGGALWAWIFINERLAPLVEKNIQQILGRPVQVGEVQDISFNGLRFGSSSVPATATDPDNLRARAVEVQFDPWQLLLNRTLKLNVTLVQPNVYIAQDREGRWVTTEIKTPPEEGVGLIRTDLESIRVENADVLLFPYSEPKRPKAFVGLTQVNGVANFLDQNQRINFTLNGQPRRGGNLRIAGETNLKANQTNLKINSSNLLASDVTRLIELPLDLQGGRLDSNLTVQFQPTQPEIALFGTVGLNQVTAQIANVPRAFNNTTGKLEFQGQTVAVENLNTSYGSIPLQASGKLNTETGYNLTAQVKAASVKNLLDTLNVNLPVPTAGTVQANLQLQGQLQKPILAGTISTVQSAQIDRLTFSNISSRLRLTPSELVLSNIQATPTVGGKITGNGRVGLGTQNKIAFNLQAQNLPGDAIAKIYEAAPTFTIGNISANAQVSGIPGNFQTAVQLQAPGATYSGQVGILIENTGVVRFQDGVFKVAGGTIQARGSLAQEKWQAFVDVNNIQLSRLPQVPPQYQGVLNGEFALSGTTKSFQPSAIQASGQANVKLAQGNVNLNNIRLNNGRWQAVVNASQVPLSQVAQNLPPGQILSSNLNLLGTTESFQLSDIQAAGQANLRLADGTVNLRNIRLDDGRWQALANISQVQLDTLSPQLRGRLNGEVSASGTTESFQLSNIQAAGQVRFSQGLAQLQQPLSAQFQWNGEQLQILQATAPGLRAAGTVAVQVEETPQVTGFNLDVQAQNYNLQNLPLNLPGDVALAGLIDFTGQLTGTPATPIASGDIRLRNFAVNGVAFDPLLTGQVNFQPEQGTRLQLTGKQDQIALTLDPNNRPLSFLIQRDRAVATGRTEGENLFVNVRDFPVAVLENFVPRNATLRPVAGNISGDLVVNLTNNTFVGDIAIAQPRIGRISADEFRGRIGFADGTFTLQQGQIRQGEGLYSLSGELPTLGDRPLQFQLSFNQARIEQVLQAVSIFGFQDVATGLQAPDLAGAEALQTQPVSLPNAPLLAQLRFFDKIQEIVAQQRQEQQQEARIPTLAELTGTISGNVAVTGTLQQGLNIGFNLTGSDWEWGKYNINQVIAQGNFADGVLTLLPLRANLNGSLLAFSGQLSQEQLSGQARAEALPVELIEPFLPDLPVDITGTLNTLVTLGGNLENPRAIGEIGLVNGTVNKQSVDTAQVSFNYNDARLNFGSTVQIAGTGTQPVQITGSVPFELPFAAVEPDSNQISIQANVQDEGLAVVNAFTNQFSWVKGQGQVDVEIEGTLDQPVVSGITTIKNATLNVQNLPEPLTNVTGTIRFVGDRFIVEQLQGDYSRGQLTAKGILPIFATQNAQQQAATNPLTITSENLRLNLPGLYEGGVSGNIVITGTARDPQIGGDVRLSNGEISLRERIAGLSAAPTTPGATPTQITTNTTPSPTPANETPATPPIQFADLRVFLEDDVRVTAEPLFNFVAEGDITLNGTLAEPRPQGTISLRRGQVNLFVTQFALARGYEQTATFTPKLGFDPILDVRLVTFVPEVRGSRLPATAGSSEIQDISAINFGTLNTVRVEARVQGPASDLADNLELTSQPARTEAEIIALIGGSFLNVLGQSDTGLGIATIAGSTFFPGLQGTVSQLGEAIGLRDLRIFPTVVTNPASNVSVLGLAAEAVVGITDDLSASISRVFAANESFRYGIIYRLNDQFILRGFTNLADESRAVIEYETRF</sequence>
<organism evidence="8 9">
    <name type="scientific">Chlorogloeopsis fritschii PCC 6912</name>
    <dbReference type="NCBI Taxonomy" id="211165"/>
    <lineage>
        <taxon>Bacteria</taxon>
        <taxon>Bacillati</taxon>
        <taxon>Cyanobacteriota</taxon>
        <taxon>Cyanophyceae</taxon>
        <taxon>Nostocales</taxon>
        <taxon>Chlorogloeopsidaceae</taxon>
        <taxon>Chlorogloeopsis</taxon>
    </lineage>
</organism>
<dbReference type="GO" id="GO:0009306">
    <property type="term" value="P:protein secretion"/>
    <property type="evidence" value="ECO:0007669"/>
    <property type="project" value="InterPro"/>
</dbReference>
<evidence type="ECO:0000313" key="8">
    <source>
        <dbReference type="EMBL" id="RUR77897.1"/>
    </source>
</evidence>
<dbReference type="Proteomes" id="UP000268857">
    <property type="component" value="Unassembled WGS sequence"/>
</dbReference>